<evidence type="ECO:0000259" key="3">
    <source>
        <dbReference type="Pfam" id="PF25917"/>
    </source>
</evidence>
<evidence type="ECO:0000259" key="4">
    <source>
        <dbReference type="Pfam" id="PF25944"/>
    </source>
</evidence>
<dbReference type="InterPro" id="IPR058626">
    <property type="entry name" value="MdtA-like_b-barrel"/>
</dbReference>
<protein>
    <submittedName>
        <fullName evidence="5">Efflux transporter, RND family, MFP subunit</fullName>
    </submittedName>
</protein>
<dbReference type="Pfam" id="PF25944">
    <property type="entry name" value="Beta-barrel_RND"/>
    <property type="match status" value="1"/>
</dbReference>
<dbReference type="Gene3D" id="2.40.50.100">
    <property type="match status" value="1"/>
</dbReference>
<dbReference type="EMBL" id="CP001344">
    <property type="protein sequence ID" value="ACL43892.1"/>
    <property type="molecule type" value="Genomic_DNA"/>
</dbReference>
<dbReference type="STRING" id="395961.Cyan7425_1522"/>
<dbReference type="OrthoDB" id="5379451at2"/>
<evidence type="ECO:0000313" key="5">
    <source>
        <dbReference type="EMBL" id="ACL43892.1"/>
    </source>
</evidence>
<dbReference type="NCBIfam" id="TIGR01730">
    <property type="entry name" value="RND_mfp"/>
    <property type="match status" value="1"/>
</dbReference>
<dbReference type="PANTHER" id="PTHR30469">
    <property type="entry name" value="MULTIDRUG RESISTANCE PROTEIN MDTA"/>
    <property type="match status" value="1"/>
</dbReference>
<dbReference type="KEGG" id="cyn:Cyan7425_1522"/>
<comment type="similarity">
    <text evidence="2">Belongs to the membrane fusion protein (MFP) (TC 8.A.1) family.</text>
</comment>
<comment type="subcellular location">
    <subcellularLocation>
        <location evidence="1">Cell membrane</location>
    </subcellularLocation>
</comment>
<dbReference type="AlphaFoldDB" id="B8HPN1"/>
<dbReference type="Gene3D" id="1.10.287.470">
    <property type="entry name" value="Helix hairpin bin"/>
    <property type="match status" value="1"/>
</dbReference>
<proteinExistence type="inferred from homology"/>
<dbReference type="Gene3D" id="2.40.420.20">
    <property type="match status" value="1"/>
</dbReference>
<feature type="domain" description="Multidrug resistance protein MdtA-like barrel-sandwich hybrid" evidence="3">
    <location>
        <begin position="73"/>
        <end position="255"/>
    </location>
</feature>
<dbReference type="GO" id="GO:0015562">
    <property type="term" value="F:efflux transmembrane transporter activity"/>
    <property type="evidence" value="ECO:0007669"/>
    <property type="project" value="TreeGrafter"/>
</dbReference>
<dbReference type="Gene3D" id="2.40.30.170">
    <property type="match status" value="1"/>
</dbReference>
<dbReference type="eggNOG" id="COG0845">
    <property type="taxonomic scope" value="Bacteria"/>
</dbReference>
<dbReference type="Pfam" id="PF25917">
    <property type="entry name" value="BSH_RND"/>
    <property type="match status" value="1"/>
</dbReference>
<feature type="domain" description="Multidrug resistance protein MdtA-like beta-barrel" evidence="4">
    <location>
        <begin position="273"/>
        <end position="333"/>
    </location>
</feature>
<dbReference type="InterPro" id="IPR058625">
    <property type="entry name" value="MdtA-like_BSH"/>
</dbReference>
<name>B8HPN1_CYAP4</name>
<dbReference type="InterPro" id="IPR006143">
    <property type="entry name" value="RND_pump_MFP"/>
</dbReference>
<gene>
    <name evidence="5" type="ordered locus">Cyan7425_1522</name>
</gene>
<accession>B8HPN1</accession>
<dbReference type="GO" id="GO:1990281">
    <property type="term" value="C:efflux pump complex"/>
    <property type="evidence" value="ECO:0007669"/>
    <property type="project" value="TreeGrafter"/>
</dbReference>
<dbReference type="SUPFAM" id="SSF111369">
    <property type="entry name" value="HlyD-like secretion proteins"/>
    <property type="match status" value="1"/>
</dbReference>
<dbReference type="PANTHER" id="PTHR30469:SF39">
    <property type="entry name" value="SLL0180 PROTEIN"/>
    <property type="match status" value="1"/>
</dbReference>
<organism evidence="5">
    <name type="scientific">Cyanothece sp. (strain PCC 7425 / ATCC 29141)</name>
    <dbReference type="NCBI Taxonomy" id="395961"/>
    <lineage>
        <taxon>Bacteria</taxon>
        <taxon>Bacillati</taxon>
        <taxon>Cyanobacteriota</taxon>
        <taxon>Cyanophyceae</taxon>
        <taxon>Gomontiellales</taxon>
        <taxon>Cyanothecaceae</taxon>
        <taxon>Cyanothece</taxon>
    </lineage>
</organism>
<evidence type="ECO:0000256" key="1">
    <source>
        <dbReference type="ARBA" id="ARBA00004236"/>
    </source>
</evidence>
<reference evidence="5" key="1">
    <citation type="submission" date="2009-01" db="EMBL/GenBank/DDBJ databases">
        <title>Complete sequence of chromosome Cyanothece sp. PCC 7425.</title>
        <authorList>
            <consortium name="US DOE Joint Genome Institute"/>
            <person name="Lucas S."/>
            <person name="Copeland A."/>
            <person name="Lapidus A."/>
            <person name="Glavina del Rio T."/>
            <person name="Dalin E."/>
            <person name="Tice H."/>
            <person name="Bruce D."/>
            <person name="Goodwin L."/>
            <person name="Pitluck S."/>
            <person name="Sims D."/>
            <person name="Meineke L."/>
            <person name="Brettin T."/>
            <person name="Detter J.C."/>
            <person name="Han C."/>
            <person name="Larimer F."/>
            <person name="Land M."/>
            <person name="Hauser L."/>
            <person name="Kyrpides N."/>
            <person name="Ovchinnikova G."/>
            <person name="Liberton M."/>
            <person name="Stoeckel J."/>
            <person name="Banerjee A."/>
            <person name="Singh A."/>
            <person name="Page L."/>
            <person name="Sato H."/>
            <person name="Zhao L."/>
            <person name="Sherman L."/>
            <person name="Pakrasi H."/>
            <person name="Richardson P."/>
        </authorList>
    </citation>
    <scope>NUCLEOTIDE SEQUENCE</scope>
    <source>
        <strain evidence="5">PCC 7425</strain>
    </source>
</reference>
<sequence length="422" mass="45028">MKYLIHKYFLHPHSGGLTRFLGFLLLLCPLAGCTGTQSTAQGPQAVPVKLQQLQTSSLQDTSEFVGSLQSVKQVQLVSQINGRITAVPVTYGQFVRTGTTILQLEPDQTAPQLATAIAQANAAQMALKTAQANLSASIAQRGTIVAEMKLNQANYERAKVLFQEGAASALQLDQQTASLGVSKAQLAAQDETIQANRAAVRQAQANLKAAQAQIANAQVPFSFKQVTAPINGVVGNINVKVGDYVNTGETFTTITENAFFDLLISVPTNYSNQLQPGVAVELLDPKTNEKLSQGSIFFVSPVVNNDAQSILTRARFPNTSGKLRNGQYVKARVIWSRRPGILVPVTAVAPLSGQNFVFVAQNSPCKQGDPNPSGQIVCQRLVELGAVQGQSYQVIQGLKPGDNIAVSGIINLRNGVPIKPES</sequence>
<dbReference type="HOGENOM" id="CLU_018816_1_2_3"/>
<evidence type="ECO:0000256" key="2">
    <source>
        <dbReference type="ARBA" id="ARBA00009477"/>
    </source>
</evidence>